<dbReference type="GeneID" id="37271139"/>
<organism evidence="2 3">
    <name type="scientific">Tilletiopsis washingtonensis</name>
    <dbReference type="NCBI Taxonomy" id="58919"/>
    <lineage>
        <taxon>Eukaryota</taxon>
        <taxon>Fungi</taxon>
        <taxon>Dikarya</taxon>
        <taxon>Basidiomycota</taxon>
        <taxon>Ustilaginomycotina</taxon>
        <taxon>Exobasidiomycetes</taxon>
        <taxon>Entylomatales</taxon>
        <taxon>Entylomatales incertae sedis</taxon>
        <taxon>Tilletiopsis</taxon>
    </lineage>
</organism>
<dbReference type="EMBL" id="KZ819310">
    <property type="protein sequence ID" value="PWN94635.1"/>
    <property type="molecule type" value="Genomic_DNA"/>
</dbReference>
<evidence type="ECO:0000313" key="3">
    <source>
        <dbReference type="Proteomes" id="UP000245946"/>
    </source>
</evidence>
<dbReference type="AlphaFoldDB" id="A0A316Z387"/>
<sequence length="71" mass="7805">MKQAPCPSVLFLAFDLRLLAPSSFFSERVHQAHARLRILRPGIVIHQPAATPSLSPSFPFRAPISKAQAGR</sequence>
<dbReference type="Proteomes" id="UP000245946">
    <property type="component" value="Unassembled WGS sequence"/>
</dbReference>
<evidence type="ECO:0000256" key="1">
    <source>
        <dbReference type="SAM" id="SignalP"/>
    </source>
</evidence>
<evidence type="ECO:0000313" key="2">
    <source>
        <dbReference type="EMBL" id="PWN94635.1"/>
    </source>
</evidence>
<protein>
    <recommendedName>
        <fullName evidence="4">Secreted protein</fullName>
    </recommendedName>
</protein>
<feature type="chain" id="PRO_5016238536" description="Secreted protein" evidence="1">
    <location>
        <begin position="22"/>
        <end position="71"/>
    </location>
</feature>
<gene>
    <name evidence="2" type="ORF">FA09DRAFT_332760</name>
</gene>
<name>A0A316Z387_9BASI</name>
<reference evidence="2 3" key="1">
    <citation type="journal article" date="2018" name="Mol. Biol. Evol.">
        <title>Broad Genomic Sampling Reveals a Smut Pathogenic Ancestry of the Fungal Clade Ustilaginomycotina.</title>
        <authorList>
            <person name="Kijpornyongpan T."/>
            <person name="Mondo S.J."/>
            <person name="Barry K."/>
            <person name="Sandor L."/>
            <person name="Lee J."/>
            <person name="Lipzen A."/>
            <person name="Pangilinan J."/>
            <person name="LaButti K."/>
            <person name="Hainaut M."/>
            <person name="Henrissat B."/>
            <person name="Grigoriev I.V."/>
            <person name="Spatafora J.W."/>
            <person name="Aime M.C."/>
        </authorList>
    </citation>
    <scope>NUCLEOTIDE SEQUENCE [LARGE SCALE GENOMIC DNA]</scope>
    <source>
        <strain evidence="2 3">MCA 4186</strain>
    </source>
</reference>
<keyword evidence="1" id="KW-0732">Signal</keyword>
<feature type="signal peptide" evidence="1">
    <location>
        <begin position="1"/>
        <end position="21"/>
    </location>
</feature>
<evidence type="ECO:0008006" key="4">
    <source>
        <dbReference type="Google" id="ProtNLM"/>
    </source>
</evidence>
<keyword evidence="3" id="KW-1185">Reference proteome</keyword>
<proteinExistence type="predicted"/>
<accession>A0A316Z387</accession>
<dbReference type="RefSeq" id="XP_025594914.1">
    <property type="nucleotide sequence ID" value="XM_025743595.1"/>
</dbReference>